<keyword evidence="4" id="KW-1185">Reference proteome</keyword>
<feature type="signal peptide" evidence="2">
    <location>
        <begin position="1"/>
        <end position="27"/>
    </location>
</feature>
<dbReference type="EMBL" id="JAETWB010000001">
    <property type="protein sequence ID" value="MBL6077659.1"/>
    <property type="molecule type" value="Genomic_DNA"/>
</dbReference>
<accession>A0ABS1TZ01</accession>
<dbReference type="PANTHER" id="PTHR33376:SF4">
    <property type="entry name" value="SIALIC ACID-BINDING PERIPLASMIC PROTEIN SIAP"/>
    <property type="match status" value="1"/>
</dbReference>
<proteinExistence type="predicted"/>
<dbReference type="Gene3D" id="3.40.190.170">
    <property type="entry name" value="Bacterial extracellular solute-binding protein, family 7"/>
    <property type="match status" value="1"/>
</dbReference>
<name>A0ABS1TZ01_9PROT</name>
<dbReference type="RefSeq" id="WP_202830747.1">
    <property type="nucleotide sequence ID" value="NZ_JAETWB010000001.1"/>
</dbReference>
<dbReference type="PANTHER" id="PTHR33376">
    <property type="match status" value="1"/>
</dbReference>
<feature type="chain" id="PRO_5046034124" evidence="2">
    <location>
        <begin position="28"/>
        <end position="332"/>
    </location>
</feature>
<dbReference type="Proteomes" id="UP000660885">
    <property type="component" value="Unassembled WGS sequence"/>
</dbReference>
<dbReference type="NCBIfam" id="NF037995">
    <property type="entry name" value="TRAP_S1"/>
    <property type="match status" value="1"/>
</dbReference>
<evidence type="ECO:0000313" key="3">
    <source>
        <dbReference type="EMBL" id="MBL6077659.1"/>
    </source>
</evidence>
<sequence length="332" mass="36166">MNRLFSALAGAALGLFASSALVPPALAQTRWVMATPYAEANFHTRNVRAFLADIEQATGGRLAVQAHHNGTLLAMPQIKRGVQTGQVQLGEILLSAYGNEDPFFEVDSVPFLADTVEAAGALHRATEPYIRARFERQGLTLLYMVNWTGQGFYTREPLQSVEALKGTRMRAFNNLTFRFAELLGAQPVTVQVPEIPQAFATNVVNVLFTSAQTGVDASAWDFARHFTDVGGMRPRNAVFANSRALATLDAAQRAAVMEAAKRAEARGAGYTREAEVEMMGKLRSHDVQVAAVAPAMQAQLRAIGEVQTREWLGRAGSEGGQMLERYRALLSR</sequence>
<evidence type="ECO:0000313" key="4">
    <source>
        <dbReference type="Proteomes" id="UP000660885"/>
    </source>
</evidence>
<comment type="caution">
    <text evidence="3">The sequence shown here is derived from an EMBL/GenBank/DDBJ whole genome shotgun (WGS) entry which is preliminary data.</text>
</comment>
<dbReference type="CDD" id="cd13602">
    <property type="entry name" value="PBP2_TRAP_BpDctp6_7"/>
    <property type="match status" value="1"/>
</dbReference>
<dbReference type="InterPro" id="IPR038404">
    <property type="entry name" value="TRAP_DctP_sf"/>
</dbReference>
<protein>
    <submittedName>
        <fullName evidence="3">TRAP transporter substrate-binding protein</fullName>
    </submittedName>
</protein>
<dbReference type="Pfam" id="PF03480">
    <property type="entry name" value="DctP"/>
    <property type="match status" value="1"/>
</dbReference>
<evidence type="ECO:0000256" key="1">
    <source>
        <dbReference type="ARBA" id="ARBA00022729"/>
    </source>
</evidence>
<dbReference type="InterPro" id="IPR018389">
    <property type="entry name" value="DctP_fam"/>
</dbReference>
<evidence type="ECO:0000256" key="2">
    <source>
        <dbReference type="SAM" id="SignalP"/>
    </source>
</evidence>
<keyword evidence="1 2" id="KW-0732">Signal</keyword>
<gene>
    <name evidence="3" type="ORF">JMJ56_06545</name>
</gene>
<reference evidence="3 4" key="1">
    <citation type="submission" date="2021-01" db="EMBL/GenBank/DDBJ databases">
        <title>Belnapia mucosa sp. nov. and Belnapia arida sp. nov., isolated from the Tabernas Desert (Almeria, Spain).</title>
        <authorList>
            <person name="Molina-Menor E."/>
            <person name="Vidal-Verdu A."/>
            <person name="Calonge A."/>
            <person name="Satari L."/>
            <person name="Pereto J."/>
            <person name="Porcar M."/>
        </authorList>
    </citation>
    <scope>NUCLEOTIDE SEQUENCE [LARGE SCALE GENOMIC DNA]</scope>
    <source>
        <strain evidence="3 4">T18</strain>
    </source>
</reference>
<organism evidence="3 4">
    <name type="scientific">Belnapia arida</name>
    <dbReference type="NCBI Taxonomy" id="2804533"/>
    <lineage>
        <taxon>Bacteria</taxon>
        <taxon>Pseudomonadati</taxon>
        <taxon>Pseudomonadota</taxon>
        <taxon>Alphaproteobacteria</taxon>
        <taxon>Acetobacterales</taxon>
        <taxon>Roseomonadaceae</taxon>
        <taxon>Belnapia</taxon>
    </lineage>
</organism>